<dbReference type="CDD" id="cd16025">
    <property type="entry name" value="PAS_like"/>
    <property type="match status" value="1"/>
</dbReference>
<dbReference type="OrthoDB" id="9803751at2"/>
<comment type="caution">
    <text evidence="8">The sequence shown here is derived from an EMBL/GenBank/DDBJ whole genome shotgun (WGS) entry which is preliminary data.</text>
</comment>
<comment type="similarity">
    <text evidence="1">Belongs to the sulfatase family.</text>
</comment>
<evidence type="ECO:0000256" key="1">
    <source>
        <dbReference type="ARBA" id="ARBA00008779"/>
    </source>
</evidence>
<protein>
    <submittedName>
        <fullName evidence="8">Arylsulfatase/uncharacterized sulfatase</fullName>
    </submittedName>
</protein>
<dbReference type="PROSITE" id="PS00523">
    <property type="entry name" value="SULFATASE_1"/>
    <property type="match status" value="1"/>
</dbReference>
<dbReference type="Proteomes" id="UP000248014">
    <property type="component" value="Unassembled WGS sequence"/>
</dbReference>
<evidence type="ECO:0000256" key="3">
    <source>
        <dbReference type="ARBA" id="ARBA00022801"/>
    </source>
</evidence>
<dbReference type="AlphaFoldDB" id="A0A2V3V6R9"/>
<dbReference type="PANTHER" id="PTHR42693">
    <property type="entry name" value="ARYLSULFATASE FAMILY MEMBER"/>
    <property type="match status" value="1"/>
</dbReference>
<evidence type="ECO:0000313" key="8">
    <source>
        <dbReference type="EMBL" id="PXW75855.1"/>
    </source>
</evidence>
<keyword evidence="6" id="KW-0732">Signal</keyword>
<evidence type="ECO:0000256" key="5">
    <source>
        <dbReference type="SAM" id="Phobius"/>
    </source>
</evidence>
<keyword evidence="5" id="KW-0472">Membrane</keyword>
<keyword evidence="2" id="KW-0479">Metal-binding</keyword>
<keyword evidence="4" id="KW-0106">Calcium</keyword>
<dbReference type="SUPFAM" id="SSF53649">
    <property type="entry name" value="Alkaline phosphatase-like"/>
    <property type="match status" value="1"/>
</dbReference>
<dbReference type="GO" id="GO:0046872">
    <property type="term" value="F:metal ion binding"/>
    <property type="evidence" value="ECO:0007669"/>
    <property type="project" value="UniProtKB-KW"/>
</dbReference>
<dbReference type="InterPro" id="IPR017850">
    <property type="entry name" value="Alkaline_phosphatase_core_sf"/>
</dbReference>
<dbReference type="Pfam" id="PF00884">
    <property type="entry name" value="Sulfatase"/>
    <property type="match status" value="1"/>
</dbReference>
<keyword evidence="5" id="KW-1133">Transmembrane helix</keyword>
<evidence type="ECO:0000256" key="2">
    <source>
        <dbReference type="ARBA" id="ARBA00022723"/>
    </source>
</evidence>
<feature type="chain" id="PRO_5016151670" evidence="6">
    <location>
        <begin position="25"/>
        <end position="609"/>
    </location>
</feature>
<feature type="domain" description="Sulfatase N-terminal" evidence="7">
    <location>
        <begin position="51"/>
        <end position="454"/>
    </location>
</feature>
<accession>A0A2V3V6R9</accession>
<keyword evidence="5" id="KW-0812">Transmembrane</keyword>
<organism evidence="8 9">
    <name type="scientific">Blastomonas natatoria</name>
    <dbReference type="NCBI Taxonomy" id="34015"/>
    <lineage>
        <taxon>Bacteria</taxon>
        <taxon>Pseudomonadati</taxon>
        <taxon>Pseudomonadota</taxon>
        <taxon>Alphaproteobacteria</taxon>
        <taxon>Sphingomonadales</taxon>
        <taxon>Sphingomonadaceae</taxon>
        <taxon>Blastomonas</taxon>
    </lineage>
</organism>
<keyword evidence="9" id="KW-1185">Reference proteome</keyword>
<evidence type="ECO:0000256" key="4">
    <source>
        <dbReference type="ARBA" id="ARBA00022837"/>
    </source>
</evidence>
<dbReference type="InterPro" id="IPR050738">
    <property type="entry name" value="Sulfatase"/>
</dbReference>
<gene>
    <name evidence="8" type="ORF">C7451_10616</name>
</gene>
<evidence type="ECO:0000259" key="7">
    <source>
        <dbReference type="Pfam" id="PF00884"/>
    </source>
</evidence>
<evidence type="ECO:0000313" key="9">
    <source>
        <dbReference type="Proteomes" id="UP000248014"/>
    </source>
</evidence>
<dbReference type="GO" id="GO:0004065">
    <property type="term" value="F:arylsulfatase activity"/>
    <property type="evidence" value="ECO:0007669"/>
    <property type="project" value="TreeGrafter"/>
</dbReference>
<dbReference type="PANTHER" id="PTHR42693:SF33">
    <property type="entry name" value="ARYLSULFATASE"/>
    <property type="match status" value="1"/>
</dbReference>
<sequence>MAKFGLLAGLGAGLLLVAAAPPSAPPSVKAPSGKAPSGKAAPTVSSALRSPNFVVLLADDLALMDLGIYGGEARTPHIDALARRGRMFTRYYSSPLCSPSRAMLLTGLDNHRTGVSTIPEVIPEEHIGKPGYALRFEPGVTTIAARLKTRGYRTYMTGKWHLGHEAGDLPDAHGFDRSFVLDASGADNWEQKSYMPYYADAPWFEDGKPATLPGDFYSSRFLVDRMIDYIGEGDQQKPFLAYIGFQAIHIPVQAPPEFTRKYKDTYRQGWAAMRKARWQRAQEIGLIPKGAPLADPPRGLRQWESLSSQEQALFARNMAINAGMIEAMDHHVGRLVAHLKRTGEYDNTVFVFTSDNGPEPSNPLASSRSMQWWLDSNGYSVSADNWGGKGTYAFIGPEFANASASPGAMFKFYSSEGGLHVPMIMAGPGIAAAPPSAAMATVSDIAPTLLAMAGGTVDDDAFDGRSLLPVLAGQADAVRSPEVATGFEVSGNAALFKGSYKLVRNLKPYGDGVWRLYDLAQDPGETRDLRNSDPAKFKEMMDEYRDYARRNGVLEMPEGYDSSAQIASNTVRRMAARYWYILLAAGVVGLGMVFGLYRFGRRALRKRPA</sequence>
<proteinExistence type="inferred from homology"/>
<feature type="signal peptide" evidence="6">
    <location>
        <begin position="1"/>
        <end position="24"/>
    </location>
</feature>
<dbReference type="RefSeq" id="WP_110298552.1">
    <property type="nucleotide sequence ID" value="NZ_QJJM01000006.1"/>
</dbReference>
<evidence type="ECO:0000256" key="6">
    <source>
        <dbReference type="SAM" id="SignalP"/>
    </source>
</evidence>
<dbReference type="Gene3D" id="3.30.1120.10">
    <property type="match status" value="1"/>
</dbReference>
<name>A0A2V3V6R9_9SPHN</name>
<dbReference type="InterPro" id="IPR000917">
    <property type="entry name" value="Sulfatase_N"/>
</dbReference>
<dbReference type="EMBL" id="QJJM01000006">
    <property type="protein sequence ID" value="PXW75855.1"/>
    <property type="molecule type" value="Genomic_DNA"/>
</dbReference>
<keyword evidence="3" id="KW-0378">Hydrolase</keyword>
<dbReference type="Gene3D" id="3.40.720.10">
    <property type="entry name" value="Alkaline Phosphatase, subunit A"/>
    <property type="match status" value="1"/>
</dbReference>
<reference evidence="8 9" key="1">
    <citation type="submission" date="2018-05" db="EMBL/GenBank/DDBJ databases">
        <title>Genomic Encyclopedia of Type Strains, Phase IV (KMG-IV): sequencing the most valuable type-strain genomes for metagenomic binning, comparative biology and taxonomic classification.</title>
        <authorList>
            <person name="Goeker M."/>
        </authorList>
    </citation>
    <scope>NUCLEOTIDE SEQUENCE [LARGE SCALE GENOMIC DNA]</scope>
    <source>
        <strain evidence="8 9">DSM 3183</strain>
    </source>
</reference>
<feature type="transmembrane region" description="Helical" evidence="5">
    <location>
        <begin position="578"/>
        <end position="597"/>
    </location>
</feature>
<dbReference type="InterPro" id="IPR024607">
    <property type="entry name" value="Sulfatase_CS"/>
</dbReference>